<dbReference type="InterPro" id="IPR027417">
    <property type="entry name" value="P-loop_NTPase"/>
</dbReference>
<proteinExistence type="predicted"/>
<dbReference type="InterPro" id="IPR003959">
    <property type="entry name" value="ATPase_AAA_core"/>
</dbReference>
<dbReference type="InterPro" id="IPR008269">
    <property type="entry name" value="Lon_proteolytic"/>
</dbReference>
<organism evidence="3">
    <name type="scientific">viral metagenome</name>
    <dbReference type="NCBI Taxonomy" id="1070528"/>
    <lineage>
        <taxon>unclassified sequences</taxon>
        <taxon>metagenomes</taxon>
        <taxon>organismal metagenomes</taxon>
    </lineage>
</organism>
<dbReference type="InterPro" id="IPR014721">
    <property type="entry name" value="Ribsml_uS5_D2-typ_fold_subgr"/>
</dbReference>
<dbReference type="AlphaFoldDB" id="A0A6C0KJW7"/>
<dbReference type="PANTHER" id="PTHR10046">
    <property type="entry name" value="ATP DEPENDENT LON PROTEASE FAMILY MEMBER"/>
    <property type="match status" value="1"/>
</dbReference>
<evidence type="ECO:0000256" key="1">
    <source>
        <dbReference type="ARBA" id="ARBA00022670"/>
    </source>
</evidence>
<dbReference type="PROSITE" id="PS51786">
    <property type="entry name" value="LON_PROTEOLYTIC"/>
    <property type="match status" value="1"/>
</dbReference>
<dbReference type="InterPro" id="IPR027065">
    <property type="entry name" value="Lon_Prtase"/>
</dbReference>
<keyword evidence="1" id="KW-0645">Protease</keyword>
<dbReference type="Gene3D" id="1.10.8.60">
    <property type="match status" value="1"/>
</dbReference>
<name>A0A6C0KJW7_9ZZZZ</name>
<keyword evidence="1" id="KW-0378">Hydrolase</keyword>
<dbReference type="SUPFAM" id="SSF52540">
    <property type="entry name" value="P-loop containing nucleoside triphosphate hydrolases"/>
    <property type="match status" value="1"/>
</dbReference>
<dbReference type="SUPFAM" id="SSF54211">
    <property type="entry name" value="Ribosomal protein S5 domain 2-like"/>
    <property type="match status" value="1"/>
</dbReference>
<dbReference type="GO" id="GO:0004252">
    <property type="term" value="F:serine-type endopeptidase activity"/>
    <property type="evidence" value="ECO:0007669"/>
    <property type="project" value="InterPro"/>
</dbReference>
<accession>A0A6C0KJW7</accession>
<dbReference type="EMBL" id="MN740910">
    <property type="protein sequence ID" value="QHU17476.1"/>
    <property type="molecule type" value="Genomic_DNA"/>
</dbReference>
<dbReference type="Gene3D" id="3.40.50.300">
    <property type="entry name" value="P-loop containing nucleotide triphosphate hydrolases"/>
    <property type="match status" value="1"/>
</dbReference>
<dbReference type="Pfam" id="PF00004">
    <property type="entry name" value="AAA"/>
    <property type="match status" value="1"/>
</dbReference>
<protein>
    <recommendedName>
        <fullName evidence="2">Lon proteolytic domain-containing protein</fullName>
    </recommendedName>
</protein>
<dbReference type="GO" id="GO:0004176">
    <property type="term" value="F:ATP-dependent peptidase activity"/>
    <property type="evidence" value="ECO:0007669"/>
    <property type="project" value="InterPro"/>
</dbReference>
<dbReference type="GO" id="GO:0005524">
    <property type="term" value="F:ATP binding"/>
    <property type="evidence" value="ECO:0007669"/>
    <property type="project" value="InterPro"/>
</dbReference>
<feature type="domain" description="Lon proteolytic" evidence="2">
    <location>
        <begin position="893"/>
        <end position="1087"/>
    </location>
</feature>
<dbReference type="Gene3D" id="3.30.230.10">
    <property type="match status" value="1"/>
</dbReference>
<dbReference type="InterPro" id="IPR020568">
    <property type="entry name" value="Ribosomal_Su5_D2-typ_SF"/>
</dbReference>
<evidence type="ECO:0000259" key="2">
    <source>
        <dbReference type="PROSITE" id="PS51786"/>
    </source>
</evidence>
<dbReference type="PRINTS" id="PR00830">
    <property type="entry name" value="ENDOLAPTASE"/>
</dbReference>
<sequence length="1088" mass="124503">MNRKKEDIIKNNIKMKTIMNQDNHDVLVFVRDKVKYFQEITRNTILSIQQNKINTLFSNSDVNVSIHTLLEIYEKTVIITNTITNNYEMTAQKNEALIESLQEIVDKLSIIICGFGTRNFDDLLFICFGSQYLQQLPENEYLREKFELIRKYVHPIGYKNIAWKAGQTTDEITGSILCANKITDDVIHIEKSNHYECYDNDNSVNTRFFNKVYGIRVVLQNPKSSRTLIVTGVIDDIAIECISNKYIERRKSSILERSDIDVELYERLLKSFTLKDYLIYGNEDVYKKYLMIYADAALIKNTNLENIIRKFTSMDTFAQRNMLINLLCVNNNDEVKYITYLLYDVITATNGNAGEVVDSREQSLIYDSFPWAVKIQFKDIMKFTIKYTQDMMQKYDINRVSLEQQIYVMKVPEYIKEKAMVKLKEIKGKGDESSTKAKQYLEGLLKIPFGIYKKEPLLCAIKTINEEFKIILNQCDEYCANLQIPKKAQYANIEIISYMDRINICVRDKLGNYIYNTLKIQKNKQLLSILKYLRDLFTRENIDYVFRYGKKPENIAQIADVLQKHPQYKYDIFDMIQGSTVGKIKTSMSSIHASIKNIDVDLKRVHDVLDASIHGHDYAKNQILKIIGQWMNGEQTGYCFGFEGSPGVGKTSVAKKGLANCLLDADGASRPFAFIALGGSCNGSTLEGHSYTYVNSMWGRIVDILMETKCMNPIIYVDELDKVSKTEHGKEIIGILTHLIDTTQNDCFQDKYYSGINIDLSKALFIFSYNDPENIDRILLDRIHRIRFDNLTLENKMVIVKDYLLPEINEKMGFCDVVVLEEGVIEYLIETFTMEPGVRKLKEVIFDLYGEINLELLRNCAADTIPIVIKIEDLETKYLKKYHKIQETKIPEKSGIGIINGLWANALGKGGIIPIETMLYPCSGFLELKLTGLQGDVMKESMNVAKSLAWGLTPLARKKELIAEFEETKCQGLHIHCPQGAVSKDGPSAGTAITVAIYSLFNKRNISNTVAITGEINLQGKVTAIGGLDSKILGGIRAGVKRFLYPKENHREYVEFMEKYGGKSCVDGIEFIEVSTIEDVFPHVYDTF</sequence>
<dbReference type="Pfam" id="PF05362">
    <property type="entry name" value="Lon_C"/>
    <property type="match status" value="1"/>
</dbReference>
<dbReference type="GO" id="GO:0016887">
    <property type="term" value="F:ATP hydrolysis activity"/>
    <property type="evidence" value="ECO:0007669"/>
    <property type="project" value="InterPro"/>
</dbReference>
<evidence type="ECO:0000313" key="3">
    <source>
        <dbReference type="EMBL" id="QHU17476.1"/>
    </source>
</evidence>
<reference evidence="3" key="1">
    <citation type="journal article" date="2020" name="Nature">
        <title>Giant virus diversity and host interactions through global metagenomics.</title>
        <authorList>
            <person name="Schulz F."/>
            <person name="Roux S."/>
            <person name="Paez-Espino D."/>
            <person name="Jungbluth S."/>
            <person name="Walsh D.A."/>
            <person name="Denef V.J."/>
            <person name="McMahon K.D."/>
            <person name="Konstantinidis K.T."/>
            <person name="Eloe-Fadrosh E.A."/>
            <person name="Kyrpides N.C."/>
            <person name="Woyke T."/>
        </authorList>
    </citation>
    <scope>NUCLEOTIDE SEQUENCE</scope>
    <source>
        <strain evidence="3">GVMAG-S-3300012000-57</strain>
    </source>
</reference>
<dbReference type="GO" id="GO:0030163">
    <property type="term" value="P:protein catabolic process"/>
    <property type="evidence" value="ECO:0007669"/>
    <property type="project" value="InterPro"/>
</dbReference>
<dbReference type="GO" id="GO:0006508">
    <property type="term" value="P:proteolysis"/>
    <property type="evidence" value="ECO:0007669"/>
    <property type="project" value="UniProtKB-KW"/>
</dbReference>